<accession>L7FMH5</accession>
<protein>
    <recommendedName>
        <fullName evidence="3">TLDc domain-containing protein</fullName>
    </recommendedName>
</protein>
<name>L7FMH5_ENTIV</name>
<dbReference type="Proteomes" id="UP000014680">
    <property type="component" value="Unassembled WGS sequence"/>
</dbReference>
<proteinExistence type="predicted"/>
<evidence type="ECO:0000313" key="1">
    <source>
        <dbReference type="EMBL" id="ELP91593.1"/>
    </source>
</evidence>
<dbReference type="AlphaFoldDB" id="L7FMH5"/>
<keyword evidence="2" id="KW-1185">Reference proteome</keyword>
<evidence type="ECO:0000313" key="2">
    <source>
        <dbReference type="Proteomes" id="UP000014680"/>
    </source>
</evidence>
<dbReference type="RefSeq" id="XP_004258364.1">
    <property type="nucleotide sequence ID" value="XM_004258316.1"/>
</dbReference>
<evidence type="ECO:0008006" key="3">
    <source>
        <dbReference type="Google" id="ProtNLM"/>
    </source>
</evidence>
<sequence length="271" mass="31259">MGNSPSDSKRTTPRSVIIPRSPRLSQFSYYIIPHHSHRRSKDKEVLEVESIPQSKLKKSKSGNALITNENPHKFGDKRHASSQPEELFYEAELRNLDGTFLEDSTLLSFIASRTRSKKVETLYDSVKLGLDYRDVRETVSCNSKLVFVFMTETDVFGFYHEDFVPMISKTEMQSFNSQNMFVFSKKSTDCIVNVFSRTKFVKRSFSFYPDKSDNTMLTCFSAFKIDKDGTISVSPHVKDFYEMENGIYNPFFVGPIEKKVKCSRMLVLLCK</sequence>
<dbReference type="EMBL" id="KB206458">
    <property type="protein sequence ID" value="ELP91593.1"/>
    <property type="molecule type" value="Genomic_DNA"/>
</dbReference>
<dbReference type="VEuPathDB" id="AmoebaDB:EIN_129330"/>
<dbReference type="GeneID" id="14890552"/>
<reference evidence="1 2" key="1">
    <citation type="submission" date="2012-10" db="EMBL/GenBank/DDBJ databases">
        <authorList>
            <person name="Zafar N."/>
            <person name="Inman J."/>
            <person name="Hall N."/>
            <person name="Lorenzi H."/>
            <person name="Caler E."/>
        </authorList>
    </citation>
    <scope>NUCLEOTIDE SEQUENCE [LARGE SCALE GENOMIC DNA]</scope>
    <source>
        <strain evidence="1 2">IP1</strain>
    </source>
</reference>
<dbReference type="KEGG" id="eiv:EIN_129330"/>
<organism evidence="1 2">
    <name type="scientific">Entamoeba invadens IP1</name>
    <dbReference type="NCBI Taxonomy" id="370355"/>
    <lineage>
        <taxon>Eukaryota</taxon>
        <taxon>Amoebozoa</taxon>
        <taxon>Evosea</taxon>
        <taxon>Archamoebae</taxon>
        <taxon>Mastigamoebida</taxon>
        <taxon>Entamoebidae</taxon>
        <taxon>Entamoeba</taxon>
    </lineage>
</organism>
<gene>
    <name evidence="1" type="ORF">EIN_129330</name>
</gene>